<sequence length="184" mass="21221">MKFTIIAFITFGLLLAFVQCRSRVAVTKYEIKQGSIFTGGRSYDIKSKTNNIRFSTENELFRIGKKLTLLENGKPRYFVTHKLLNLWSTWSITDAITGREVGQIKNKFKVIGAKIHAEGDFGKYVIKGEFGKHTYKISKNHHKVAQIHKDRFHLHDTYGLKVYGNEDQALMILFAIVVDEIRQH</sequence>
<dbReference type="OrthoDB" id="10017724at2759"/>
<comment type="similarity">
    <text evidence="1">Belongs to the LOR family.</text>
</comment>
<evidence type="ECO:0000256" key="1">
    <source>
        <dbReference type="ARBA" id="ARBA00005437"/>
    </source>
</evidence>
<dbReference type="Gene3D" id="2.40.160.200">
    <property type="entry name" value="LURP1-related"/>
    <property type="match status" value="1"/>
</dbReference>
<comment type="caution">
    <text evidence="3">The sequence shown here is derived from an EMBL/GenBank/DDBJ whole genome shotgun (WGS) entry which is preliminary data.</text>
</comment>
<dbReference type="InterPro" id="IPR007612">
    <property type="entry name" value="LOR"/>
</dbReference>
<keyword evidence="2" id="KW-0732">Signal</keyword>
<keyword evidence="4" id="KW-1185">Reference proteome</keyword>
<accession>A0A814NWJ3</accession>
<dbReference type="AlphaFoldDB" id="A0A814NWJ3"/>
<evidence type="ECO:0000313" key="3">
    <source>
        <dbReference type="EMBL" id="CAF1096869.1"/>
    </source>
</evidence>
<protein>
    <submittedName>
        <fullName evidence="3">Uncharacterized protein</fullName>
    </submittedName>
</protein>
<dbReference type="SUPFAM" id="SSF54518">
    <property type="entry name" value="Tubby C-terminal domain-like"/>
    <property type="match status" value="1"/>
</dbReference>
<dbReference type="EMBL" id="CAJNOM010000125">
    <property type="protein sequence ID" value="CAF1096869.1"/>
    <property type="molecule type" value="Genomic_DNA"/>
</dbReference>
<dbReference type="InterPro" id="IPR025659">
    <property type="entry name" value="Tubby-like_C"/>
</dbReference>
<evidence type="ECO:0000256" key="2">
    <source>
        <dbReference type="SAM" id="SignalP"/>
    </source>
</evidence>
<evidence type="ECO:0000313" key="4">
    <source>
        <dbReference type="Proteomes" id="UP000663832"/>
    </source>
</evidence>
<dbReference type="Pfam" id="PF04525">
    <property type="entry name" value="LOR"/>
    <property type="match status" value="1"/>
</dbReference>
<dbReference type="InterPro" id="IPR038595">
    <property type="entry name" value="LOR_sf"/>
</dbReference>
<name>A0A814NWJ3_9BILA</name>
<organism evidence="3 4">
    <name type="scientific">Adineta steineri</name>
    <dbReference type="NCBI Taxonomy" id="433720"/>
    <lineage>
        <taxon>Eukaryota</taxon>
        <taxon>Metazoa</taxon>
        <taxon>Spiralia</taxon>
        <taxon>Gnathifera</taxon>
        <taxon>Rotifera</taxon>
        <taxon>Eurotatoria</taxon>
        <taxon>Bdelloidea</taxon>
        <taxon>Adinetida</taxon>
        <taxon>Adinetidae</taxon>
        <taxon>Adineta</taxon>
    </lineage>
</organism>
<feature type="signal peptide" evidence="2">
    <location>
        <begin position="1"/>
        <end position="20"/>
    </location>
</feature>
<gene>
    <name evidence="3" type="ORF">QVE165_LOCUS20074</name>
</gene>
<dbReference type="Proteomes" id="UP000663832">
    <property type="component" value="Unassembled WGS sequence"/>
</dbReference>
<reference evidence="3" key="1">
    <citation type="submission" date="2021-02" db="EMBL/GenBank/DDBJ databases">
        <authorList>
            <person name="Nowell W R."/>
        </authorList>
    </citation>
    <scope>NUCLEOTIDE SEQUENCE</scope>
</reference>
<feature type="chain" id="PRO_5032417897" evidence="2">
    <location>
        <begin position="21"/>
        <end position="184"/>
    </location>
</feature>
<proteinExistence type="inferred from homology"/>